<dbReference type="SUPFAM" id="SSF54909">
    <property type="entry name" value="Dimeric alpha+beta barrel"/>
    <property type="match status" value="1"/>
</dbReference>
<dbReference type="Proteomes" id="UP000238362">
    <property type="component" value="Unassembled WGS sequence"/>
</dbReference>
<reference evidence="3 4" key="1">
    <citation type="submission" date="2018-03" db="EMBL/GenBank/DDBJ databases">
        <title>Genomic Encyclopedia of Type Strains, Phase III (KMG-III): the genomes of soil and plant-associated and newly described type strains.</title>
        <authorList>
            <person name="Whitman W."/>
        </authorList>
    </citation>
    <scope>NUCLEOTIDE SEQUENCE [LARGE SCALE GENOMIC DNA]</scope>
    <source>
        <strain evidence="3 4">CGMCC 4.7125</strain>
    </source>
</reference>
<proteinExistence type="inferred from homology"/>
<dbReference type="OrthoDB" id="668782at2"/>
<dbReference type="Gene3D" id="3.30.70.1060">
    <property type="entry name" value="Dimeric alpha+beta barrel"/>
    <property type="match status" value="1"/>
</dbReference>
<feature type="domain" description="YCII-related" evidence="2">
    <location>
        <begin position="4"/>
        <end position="98"/>
    </location>
</feature>
<organism evidence="3 4">
    <name type="scientific">Prauserella shujinwangii</name>
    <dbReference type="NCBI Taxonomy" id="1453103"/>
    <lineage>
        <taxon>Bacteria</taxon>
        <taxon>Bacillati</taxon>
        <taxon>Actinomycetota</taxon>
        <taxon>Actinomycetes</taxon>
        <taxon>Pseudonocardiales</taxon>
        <taxon>Pseudonocardiaceae</taxon>
        <taxon>Prauserella</taxon>
    </lineage>
</organism>
<evidence type="ECO:0000259" key="2">
    <source>
        <dbReference type="Pfam" id="PF03795"/>
    </source>
</evidence>
<dbReference type="PANTHER" id="PTHR35174">
    <property type="entry name" value="BLL7171 PROTEIN-RELATED"/>
    <property type="match status" value="1"/>
</dbReference>
<dbReference type="PANTHER" id="PTHR35174:SF3">
    <property type="entry name" value="BLL7171 PROTEIN"/>
    <property type="match status" value="1"/>
</dbReference>
<dbReference type="EMBL" id="PVNH01000011">
    <property type="protein sequence ID" value="PRX44586.1"/>
    <property type="molecule type" value="Genomic_DNA"/>
</dbReference>
<evidence type="ECO:0000313" key="4">
    <source>
        <dbReference type="Proteomes" id="UP000238362"/>
    </source>
</evidence>
<evidence type="ECO:0000313" key="3">
    <source>
        <dbReference type="EMBL" id="PRX44586.1"/>
    </source>
</evidence>
<name>A0A2T0LN27_9PSEU</name>
<gene>
    <name evidence="3" type="ORF">B0I33_11198</name>
</gene>
<protein>
    <recommendedName>
        <fullName evidence="2">YCII-related domain-containing protein</fullName>
    </recommendedName>
</protein>
<dbReference type="InterPro" id="IPR011008">
    <property type="entry name" value="Dimeric_a/b-barrel"/>
</dbReference>
<accession>A0A2T0LN27</accession>
<sequence>MAQYLLTIYQPDGDPPPPEILDPIMRDVEAVNAEMREAGAWVFSGGLLPPSSATVVQVKESEALVTDGPYLEGKEHVGGFTVIEAPDLDAALEWGHKLARAITLPIEVRPMAFGFCG</sequence>
<comment type="similarity">
    <text evidence="1">Belongs to the YciI family.</text>
</comment>
<dbReference type="RefSeq" id="WP_106181257.1">
    <property type="nucleotide sequence ID" value="NZ_PVNH01000011.1"/>
</dbReference>
<evidence type="ECO:0000256" key="1">
    <source>
        <dbReference type="ARBA" id="ARBA00007689"/>
    </source>
</evidence>
<dbReference type="Pfam" id="PF03795">
    <property type="entry name" value="YCII"/>
    <property type="match status" value="1"/>
</dbReference>
<keyword evidence="4" id="KW-1185">Reference proteome</keyword>
<dbReference type="AlphaFoldDB" id="A0A2T0LN27"/>
<dbReference type="InterPro" id="IPR005545">
    <property type="entry name" value="YCII"/>
</dbReference>
<comment type="caution">
    <text evidence="3">The sequence shown here is derived from an EMBL/GenBank/DDBJ whole genome shotgun (WGS) entry which is preliminary data.</text>
</comment>